<proteinExistence type="predicted"/>
<sequence length="322" mass="31898">MSSCIGYGAVSVDCQAHLARFSGSNTTLSVIGNKLCQVLWPLQRAALDLFNKYLRSQGRSPSIGLHEKMTALAPSAMPTAPACPPAPLANMPGAPGLDKIRGPAQRDPPTDRNTRGPKPSHTALDFAKCLSFTPAAPSGVRPGPLHSGGRPPRPSGRAPSADAPPRPTGLVAPVGPADAPLIKRQAPSAVAPPAMGGPAAGSGLPVPAGVMTGMMPRPSGTRMPAPARASGSVMRPPAAAGSMKPRPAMPQGSARASRMSGSASRAGAGQATTLNPATGTAAAAASSSRATVIASASGANSVSLKKVLGGIAAIAAAAVLLI</sequence>
<gene>
    <name evidence="2" type="ORF">BCR37DRAFT_389655</name>
</gene>
<dbReference type="AlphaFoldDB" id="A0A1Y2EV26"/>
<evidence type="ECO:0000256" key="1">
    <source>
        <dbReference type="SAM" id="MobiDB-lite"/>
    </source>
</evidence>
<feature type="region of interest" description="Disordered" evidence="1">
    <location>
        <begin position="216"/>
        <end position="274"/>
    </location>
</feature>
<evidence type="ECO:0000313" key="2">
    <source>
        <dbReference type="EMBL" id="ORY75423.1"/>
    </source>
</evidence>
<name>A0A1Y2EV26_PROLT</name>
<keyword evidence="3" id="KW-1185">Reference proteome</keyword>
<dbReference type="EMBL" id="MCFI01000026">
    <property type="protein sequence ID" value="ORY75423.1"/>
    <property type="molecule type" value="Genomic_DNA"/>
</dbReference>
<protein>
    <submittedName>
        <fullName evidence="2">Uncharacterized protein</fullName>
    </submittedName>
</protein>
<evidence type="ECO:0000313" key="3">
    <source>
        <dbReference type="Proteomes" id="UP000193685"/>
    </source>
</evidence>
<reference evidence="2 3" key="1">
    <citation type="submission" date="2016-07" db="EMBL/GenBank/DDBJ databases">
        <title>Pervasive Adenine N6-methylation of Active Genes in Fungi.</title>
        <authorList>
            <consortium name="DOE Joint Genome Institute"/>
            <person name="Mondo S.J."/>
            <person name="Dannebaum R.O."/>
            <person name="Kuo R.C."/>
            <person name="Labutti K."/>
            <person name="Haridas S."/>
            <person name="Kuo A."/>
            <person name="Salamov A."/>
            <person name="Ahrendt S.R."/>
            <person name="Lipzen A."/>
            <person name="Sullivan W."/>
            <person name="Andreopoulos W.B."/>
            <person name="Clum A."/>
            <person name="Lindquist E."/>
            <person name="Daum C."/>
            <person name="Ramamoorthy G.K."/>
            <person name="Gryganskyi A."/>
            <person name="Culley D."/>
            <person name="Magnuson J.K."/>
            <person name="James T.Y."/>
            <person name="O'Malley M.A."/>
            <person name="Stajich J.E."/>
            <person name="Spatafora J.W."/>
            <person name="Visel A."/>
            <person name="Grigoriev I.V."/>
        </authorList>
    </citation>
    <scope>NUCLEOTIDE SEQUENCE [LARGE SCALE GENOMIC DNA]</scope>
    <source>
        <strain evidence="2 3">12-1054</strain>
    </source>
</reference>
<dbReference type="Proteomes" id="UP000193685">
    <property type="component" value="Unassembled WGS sequence"/>
</dbReference>
<feature type="compositionally biased region" description="Low complexity" evidence="1">
    <location>
        <begin position="252"/>
        <end position="274"/>
    </location>
</feature>
<feature type="region of interest" description="Disordered" evidence="1">
    <location>
        <begin position="82"/>
        <end position="122"/>
    </location>
</feature>
<feature type="region of interest" description="Disordered" evidence="1">
    <location>
        <begin position="135"/>
        <end position="176"/>
    </location>
</feature>
<organism evidence="2 3">
    <name type="scientific">Protomyces lactucae-debilis</name>
    <dbReference type="NCBI Taxonomy" id="2754530"/>
    <lineage>
        <taxon>Eukaryota</taxon>
        <taxon>Fungi</taxon>
        <taxon>Dikarya</taxon>
        <taxon>Ascomycota</taxon>
        <taxon>Taphrinomycotina</taxon>
        <taxon>Taphrinomycetes</taxon>
        <taxon>Taphrinales</taxon>
        <taxon>Protomycetaceae</taxon>
        <taxon>Protomyces</taxon>
    </lineage>
</organism>
<dbReference type="GeneID" id="63787358"/>
<dbReference type="RefSeq" id="XP_040722296.1">
    <property type="nucleotide sequence ID" value="XM_040870759.1"/>
</dbReference>
<comment type="caution">
    <text evidence="2">The sequence shown here is derived from an EMBL/GenBank/DDBJ whole genome shotgun (WGS) entry which is preliminary data.</text>
</comment>
<feature type="compositionally biased region" description="Low complexity" evidence="1">
    <location>
        <begin position="141"/>
        <end position="161"/>
    </location>
</feature>
<accession>A0A1Y2EV26</accession>